<sequence length="535" mass="54150">MLHAAAPATPPGCLTAAACAAAAPAERAAPAAAASQLPARRVLTVTAASAAAPPRPSEPPCAAAAASAAASATSPLLARPMLTVTRSRSAPPCRPARRSTAPVQVLVAPSPRRPAAVAVAGGFRTPAHPLVASGRFLPAAAAQAPTEVAAAAAPTSWSPAAPATPLTARAGGICRRSSAPVGDQEAAAPATPLTDRAGGVCRRLSAPAAPRRVAQGPPPQALGLALAPPPSGPAPAQPGAACLPDAQRLVEEARAKLAQAAAPAARLMSSTSVHEAARLPCPSLEQLCPPAGGVAAGVSGEGQVASPVPAAAARVDEILDAFSALQRHSAQQQAEQRAAVDGVAAQWEQRFGYVIECLMATTNAATIMNQRMAKFLRLGGVLEGVVSQLDADTTALGGRVSSLEADTRRLADDLAALRAGAAPGPHGELPSASAPAGVGLERIEASLQAVSAEVERLSWELCQESAERSQLACELQHHVAATADWRVSLESSDRGVVAEQVSRVHARVACVEQDNAACRARLDEEFARIRCLLQE</sequence>
<accession>A0ABN9P8Q4</accession>
<proteinExistence type="predicted"/>
<comment type="caution">
    <text evidence="2">The sequence shown here is derived from an EMBL/GenBank/DDBJ whole genome shotgun (WGS) entry which is preliminary data.</text>
</comment>
<dbReference type="Proteomes" id="UP001189429">
    <property type="component" value="Unassembled WGS sequence"/>
</dbReference>
<gene>
    <name evidence="2" type="ORF">PCOR1329_LOCUS194</name>
</gene>
<feature type="non-terminal residue" evidence="2">
    <location>
        <position position="535"/>
    </location>
</feature>
<evidence type="ECO:0000256" key="1">
    <source>
        <dbReference type="SAM" id="MobiDB-lite"/>
    </source>
</evidence>
<evidence type="ECO:0000313" key="3">
    <source>
        <dbReference type="Proteomes" id="UP001189429"/>
    </source>
</evidence>
<evidence type="ECO:0008006" key="4">
    <source>
        <dbReference type="Google" id="ProtNLM"/>
    </source>
</evidence>
<protein>
    <recommendedName>
        <fullName evidence="4">Biogenesis of lysosome-related organelles complex 1 subunit 1</fullName>
    </recommendedName>
</protein>
<feature type="compositionally biased region" description="Pro residues" evidence="1">
    <location>
        <begin position="227"/>
        <end position="236"/>
    </location>
</feature>
<name>A0ABN9P8Q4_9DINO</name>
<dbReference type="EMBL" id="CAUYUJ010000015">
    <property type="protein sequence ID" value="CAK0788257.1"/>
    <property type="molecule type" value="Genomic_DNA"/>
</dbReference>
<reference evidence="2" key="1">
    <citation type="submission" date="2023-10" db="EMBL/GenBank/DDBJ databases">
        <authorList>
            <person name="Chen Y."/>
            <person name="Shah S."/>
            <person name="Dougan E. K."/>
            <person name="Thang M."/>
            <person name="Chan C."/>
        </authorList>
    </citation>
    <scope>NUCLEOTIDE SEQUENCE [LARGE SCALE GENOMIC DNA]</scope>
</reference>
<feature type="region of interest" description="Disordered" evidence="1">
    <location>
        <begin position="208"/>
        <end position="239"/>
    </location>
</feature>
<organism evidence="2 3">
    <name type="scientific">Prorocentrum cordatum</name>
    <dbReference type="NCBI Taxonomy" id="2364126"/>
    <lineage>
        <taxon>Eukaryota</taxon>
        <taxon>Sar</taxon>
        <taxon>Alveolata</taxon>
        <taxon>Dinophyceae</taxon>
        <taxon>Prorocentrales</taxon>
        <taxon>Prorocentraceae</taxon>
        <taxon>Prorocentrum</taxon>
    </lineage>
</organism>
<evidence type="ECO:0000313" key="2">
    <source>
        <dbReference type="EMBL" id="CAK0788257.1"/>
    </source>
</evidence>
<keyword evidence="3" id="KW-1185">Reference proteome</keyword>